<feature type="region of interest" description="Disordered" evidence="7">
    <location>
        <begin position="251"/>
        <end position="274"/>
    </location>
</feature>
<dbReference type="PANTHER" id="PTHR30606">
    <property type="entry name" value="LIPID A BIOSYNTHESIS LAUROYL ACYLTRANSFERASE"/>
    <property type="match status" value="1"/>
</dbReference>
<keyword evidence="5" id="KW-0472">Membrane</keyword>
<dbReference type="CDD" id="cd07984">
    <property type="entry name" value="LPLAT_LABLAT-like"/>
    <property type="match status" value="1"/>
</dbReference>
<accession>A0ABX1TKB1</accession>
<sequence>MIRRAAITGLLRLTSLLPLPLTHAIGVWVGGLLWWIPNDLRRIASRNLVLTFPEMPVADRERLLRRNLWETGKLLLELGPLWLWRGERVLALVRGAVAGEEALTDTVRRRRGAILLTPHLGAWEMAGLYYSSRHPLTILYRPSRLGLDELSVRGRGRLGGKVVATDARGVRSLLTALRDGEILGILPDQDPGDEGGGVRAVLRHLRQYHDPGFALDSEHRRTGVSDLGGTVAARSRFRAASAGAAGGDRRRFVGGVGGGPEPGRGGGGSFAPRAIPVGLQALQDTAAGRT</sequence>
<evidence type="ECO:0000313" key="9">
    <source>
        <dbReference type="Proteomes" id="UP000760480"/>
    </source>
</evidence>
<keyword evidence="2" id="KW-1003">Cell membrane</keyword>
<evidence type="ECO:0008006" key="10">
    <source>
        <dbReference type="Google" id="ProtNLM"/>
    </source>
</evidence>
<evidence type="ECO:0000256" key="6">
    <source>
        <dbReference type="ARBA" id="ARBA00023315"/>
    </source>
</evidence>
<keyword evidence="4" id="KW-0808">Transferase</keyword>
<evidence type="ECO:0000256" key="1">
    <source>
        <dbReference type="ARBA" id="ARBA00004533"/>
    </source>
</evidence>
<reference evidence="8 9" key="1">
    <citation type="submission" date="2019-03" db="EMBL/GenBank/DDBJ databases">
        <title>Metabolic reconstructions from genomes of highly enriched 'Candidatus Accumulibacter' and 'Candidatus Competibacter' bioreactor populations.</title>
        <authorList>
            <person name="Annavajhala M.K."/>
            <person name="Welles L."/>
            <person name="Abbas B."/>
            <person name="Sorokin D."/>
            <person name="Park H."/>
            <person name="Van Loosdrecht M."/>
            <person name="Chandran K."/>
        </authorList>
    </citation>
    <scope>NUCLEOTIDE SEQUENCE [LARGE SCALE GENOMIC DNA]</scope>
    <source>
        <strain evidence="8 9">SBR_G</strain>
    </source>
</reference>
<gene>
    <name evidence="8" type="ORF">E4P82_03860</name>
</gene>
<organism evidence="8 9">
    <name type="scientific">Candidatus Competibacter phosphatis</name>
    <dbReference type="NCBI Taxonomy" id="221280"/>
    <lineage>
        <taxon>Bacteria</taxon>
        <taxon>Pseudomonadati</taxon>
        <taxon>Pseudomonadota</taxon>
        <taxon>Gammaproteobacteria</taxon>
        <taxon>Candidatus Competibacteraceae</taxon>
        <taxon>Candidatus Competibacter</taxon>
    </lineage>
</organism>
<evidence type="ECO:0000256" key="3">
    <source>
        <dbReference type="ARBA" id="ARBA00022519"/>
    </source>
</evidence>
<evidence type="ECO:0000256" key="2">
    <source>
        <dbReference type="ARBA" id="ARBA00022475"/>
    </source>
</evidence>
<evidence type="ECO:0000313" key="8">
    <source>
        <dbReference type="EMBL" id="NMQ18411.1"/>
    </source>
</evidence>
<proteinExistence type="predicted"/>
<dbReference type="Pfam" id="PF03279">
    <property type="entry name" value="Lip_A_acyltrans"/>
    <property type="match status" value="1"/>
</dbReference>
<evidence type="ECO:0000256" key="4">
    <source>
        <dbReference type="ARBA" id="ARBA00022679"/>
    </source>
</evidence>
<protein>
    <recommendedName>
        <fullName evidence="10">Lipid A biosynthesis acyltransferase</fullName>
    </recommendedName>
</protein>
<keyword evidence="3" id="KW-0997">Cell inner membrane</keyword>
<dbReference type="EMBL" id="SPMZ01000011">
    <property type="protein sequence ID" value="NMQ18411.1"/>
    <property type="molecule type" value="Genomic_DNA"/>
</dbReference>
<evidence type="ECO:0000256" key="7">
    <source>
        <dbReference type="SAM" id="MobiDB-lite"/>
    </source>
</evidence>
<dbReference type="Proteomes" id="UP000760480">
    <property type="component" value="Unassembled WGS sequence"/>
</dbReference>
<dbReference type="InterPro" id="IPR004960">
    <property type="entry name" value="LipA_acyltrans"/>
</dbReference>
<comment type="caution">
    <text evidence="8">The sequence shown here is derived from an EMBL/GenBank/DDBJ whole genome shotgun (WGS) entry which is preliminary data.</text>
</comment>
<keyword evidence="9" id="KW-1185">Reference proteome</keyword>
<name>A0ABX1TKB1_9GAMM</name>
<evidence type="ECO:0000256" key="5">
    <source>
        <dbReference type="ARBA" id="ARBA00023136"/>
    </source>
</evidence>
<keyword evidence="6" id="KW-0012">Acyltransferase</keyword>
<comment type="subcellular location">
    <subcellularLocation>
        <location evidence="1">Cell inner membrane</location>
    </subcellularLocation>
</comment>
<feature type="compositionally biased region" description="Gly residues" evidence="7">
    <location>
        <begin position="254"/>
        <end position="269"/>
    </location>
</feature>
<dbReference type="PANTHER" id="PTHR30606:SF10">
    <property type="entry name" value="PHOSPHATIDYLINOSITOL MANNOSIDE ACYLTRANSFERASE"/>
    <property type="match status" value="1"/>
</dbReference>